<feature type="domain" description="NlpC/P60" evidence="5">
    <location>
        <begin position="40"/>
        <end position="163"/>
    </location>
</feature>
<dbReference type="PANTHER" id="PTHR47053">
    <property type="entry name" value="MUREIN DD-ENDOPEPTIDASE MEPH-RELATED"/>
    <property type="match status" value="1"/>
</dbReference>
<keyword evidence="3" id="KW-0378">Hydrolase</keyword>
<evidence type="ECO:0000259" key="5">
    <source>
        <dbReference type="PROSITE" id="PS51935"/>
    </source>
</evidence>
<evidence type="ECO:0000313" key="7">
    <source>
        <dbReference type="Proteomes" id="UP001589776"/>
    </source>
</evidence>
<dbReference type="InterPro" id="IPR000064">
    <property type="entry name" value="NLP_P60_dom"/>
</dbReference>
<keyword evidence="7" id="KW-1185">Reference proteome</keyword>
<dbReference type="SUPFAM" id="SSF54001">
    <property type="entry name" value="Cysteine proteinases"/>
    <property type="match status" value="1"/>
</dbReference>
<evidence type="ECO:0000256" key="4">
    <source>
        <dbReference type="ARBA" id="ARBA00022807"/>
    </source>
</evidence>
<reference evidence="6 7" key="1">
    <citation type="submission" date="2024-09" db="EMBL/GenBank/DDBJ databases">
        <authorList>
            <person name="Sun Q."/>
            <person name="Mori K."/>
        </authorList>
    </citation>
    <scope>NUCLEOTIDE SEQUENCE [LARGE SCALE GENOMIC DNA]</scope>
    <source>
        <strain evidence="6 7">CCM 7759</strain>
    </source>
</reference>
<dbReference type="PANTHER" id="PTHR47053:SF1">
    <property type="entry name" value="MUREIN DD-ENDOPEPTIDASE MEPH-RELATED"/>
    <property type="match status" value="1"/>
</dbReference>
<protein>
    <submittedName>
        <fullName evidence="6">C40 family peptidase</fullName>
    </submittedName>
</protein>
<comment type="similarity">
    <text evidence="1">Belongs to the peptidase C40 family.</text>
</comment>
<evidence type="ECO:0000256" key="3">
    <source>
        <dbReference type="ARBA" id="ARBA00022801"/>
    </source>
</evidence>
<proteinExistence type="inferred from homology"/>
<dbReference type="InterPro" id="IPR038765">
    <property type="entry name" value="Papain-like_cys_pep_sf"/>
</dbReference>
<comment type="caution">
    <text evidence="6">The sequence shown here is derived from an EMBL/GenBank/DDBJ whole genome shotgun (WGS) entry which is preliminary data.</text>
</comment>
<evidence type="ECO:0000256" key="2">
    <source>
        <dbReference type="ARBA" id="ARBA00022670"/>
    </source>
</evidence>
<keyword evidence="4" id="KW-0788">Thiol protease</keyword>
<dbReference type="RefSeq" id="WP_377468589.1">
    <property type="nucleotide sequence ID" value="NZ_JBHLWN010000021.1"/>
</dbReference>
<evidence type="ECO:0000313" key="6">
    <source>
        <dbReference type="EMBL" id="MFC0211605.1"/>
    </source>
</evidence>
<dbReference type="PROSITE" id="PS51935">
    <property type="entry name" value="NLPC_P60"/>
    <property type="match status" value="1"/>
</dbReference>
<name>A0ABV6DG30_9BACL</name>
<dbReference type="EMBL" id="JBHLWN010000021">
    <property type="protein sequence ID" value="MFC0211605.1"/>
    <property type="molecule type" value="Genomic_DNA"/>
</dbReference>
<dbReference type="Proteomes" id="UP001589776">
    <property type="component" value="Unassembled WGS sequence"/>
</dbReference>
<organism evidence="6 7">
    <name type="scientific">Paenibacillus chartarius</name>
    <dbReference type="NCBI Taxonomy" id="747481"/>
    <lineage>
        <taxon>Bacteria</taxon>
        <taxon>Bacillati</taxon>
        <taxon>Bacillota</taxon>
        <taxon>Bacilli</taxon>
        <taxon>Bacillales</taxon>
        <taxon>Paenibacillaceae</taxon>
        <taxon>Paenibacillus</taxon>
    </lineage>
</organism>
<dbReference type="InterPro" id="IPR051202">
    <property type="entry name" value="Peptidase_C40"/>
</dbReference>
<evidence type="ECO:0000256" key="1">
    <source>
        <dbReference type="ARBA" id="ARBA00007074"/>
    </source>
</evidence>
<accession>A0ABV6DG30</accession>
<dbReference type="Pfam" id="PF00877">
    <property type="entry name" value="NLPC_P60"/>
    <property type="match status" value="1"/>
</dbReference>
<dbReference type="Gene3D" id="3.90.1720.10">
    <property type="entry name" value="endopeptidase domain like (from Nostoc punctiforme)"/>
    <property type="match status" value="1"/>
</dbReference>
<sequence>MKLKQLWSKRVAAAVLSTTIAISGGFVVNPQPTQAAVSATTKANQIINYGYRFLGTPYKFGATYGQTRNFDCSSFTKYIFAKYGITLPRTAAQQAKVGSYVSFRNLKRGDLVFFRVPGRSGIGHVGVYLGNNKFLNTYGAGGVKVSTINTYWKSKYVTARRVIR</sequence>
<gene>
    <name evidence="6" type="ORF">ACFFK0_03920</name>
</gene>
<keyword evidence="2" id="KW-0645">Protease</keyword>